<comment type="subcellular location">
    <subcellularLocation>
        <location evidence="1">Membrane</location>
    </subcellularLocation>
</comment>
<evidence type="ECO:0000256" key="5">
    <source>
        <dbReference type="ARBA" id="ARBA00023078"/>
    </source>
</evidence>
<keyword evidence="2" id="KW-0602">Photosynthesis</keyword>
<evidence type="ECO:0000256" key="3">
    <source>
        <dbReference type="ARBA" id="ARBA00022692"/>
    </source>
</evidence>
<feature type="transmembrane region" description="Helical" evidence="9">
    <location>
        <begin position="94"/>
        <end position="112"/>
    </location>
</feature>
<dbReference type="GO" id="GO:0009534">
    <property type="term" value="C:chloroplast thylakoid"/>
    <property type="evidence" value="ECO:0007669"/>
    <property type="project" value="TreeGrafter"/>
</dbReference>
<feature type="compositionally biased region" description="Basic and acidic residues" evidence="8">
    <location>
        <begin position="301"/>
        <end position="324"/>
    </location>
</feature>
<organism evidence="10 11">
    <name type="scientific">Camellia sinensis var. sinensis</name>
    <name type="common">China tea</name>
    <dbReference type="NCBI Taxonomy" id="542762"/>
    <lineage>
        <taxon>Eukaryota</taxon>
        <taxon>Viridiplantae</taxon>
        <taxon>Streptophyta</taxon>
        <taxon>Embryophyta</taxon>
        <taxon>Tracheophyta</taxon>
        <taxon>Spermatophyta</taxon>
        <taxon>Magnoliopsida</taxon>
        <taxon>eudicotyledons</taxon>
        <taxon>Gunneridae</taxon>
        <taxon>Pentapetalae</taxon>
        <taxon>asterids</taxon>
        <taxon>Ericales</taxon>
        <taxon>Theaceae</taxon>
        <taxon>Camellia</taxon>
    </lineage>
</organism>
<protein>
    <submittedName>
        <fullName evidence="10">Uncharacterized protein</fullName>
    </submittedName>
</protein>
<feature type="region of interest" description="Disordered" evidence="8">
    <location>
        <begin position="259"/>
        <end position="324"/>
    </location>
</feature>
<evidence type="ECO:0000256" key="8">
    <source>
        <dbReference type="SAM" id="MobiDB-lite"/>
    </source>
</evidence>
<dbReference type="InterPro" id="IPR038760">
    <property type="entry name" value="PsbY_plant"/>
</dbReference>
<dbReference type="PANTHER" id="PTHR34790">
    <property type="entry name" value="PHOTOSYSTEM II CORE COMPLEX PROTEINS PSBY, CHLOROPLASTIC"/>
    <property type="match status" value="1"/>
</dbReference>
<evidence type="ECO:0000256" key="7">
    <source>
        <dbReference type="ARBA" id="ARBA00023276"/>
    </source>
</evidence>
<feature type="compositionally biased region" description="Acidic residues" evidence="8">
    <location>
        <begin position="260"/>
        <end position="284"/>
    </location>
</feature>
<proteinExistence type="inferred from homology"/>
<name>A0A4S4F1A2_CAMSN</name>
<comment type="caution">
    <text evidence="10">The sequence shown here is derived from an EMBL/GenBank/DDBJ whole genome shotgun (WGS) entry which is preliminary data.</text>
</comment>
<feature type="transmembrane region" description="Helical" evidence="9">
    <location>
        <begin position="164"/>
        <end position="181"/>
    </location>
</feature>
<dbReference type="GO" id="GO:0015979">
    <property type="term" value="P:photosynthesis"/>
    <property type="evidence" value="ECO:0007669"/>
    <property type="project" value="UniProtKB-KW"/>
</dbReference>
<dbReference type="InterPro" id="IPR009388">
    <property type="entry name" value="PSII_PsbY"/>
</dbReference>
<evidence type="ECO:0000256" key="4">
    <source>
        <dbReference type="ARBA" id="ARBA00022989"/>
    </source>
</evidence>
<dbReference type="EMBL" id="SDRB02000619">
    <property type="protein sequence ID" value="THG22932.1"/>
    <property type="molecule type" value="Genomic_DNA"/>
</dbReference>
<sequence length="373" mass="41311">MAATIATMAMLNAKCFTTPKTHNPSKPTTKLPTTTTCTSLLSIQNLPKGLTISNPSPLSSTALAGAIFATLTSCDPAMAAQQIADIAEGDNRGLALLLPIIPAIAWVLFNILQPALNQVNKMRSIRGVIIGLGGIGGLAAASGFMSTPHAMAAAQASSDNRGQLLLFVISPAILWVLYNILQPALNQLNKMRMPLGISNRRNMFGKFPNAVASGKGGWRSEGWLADCRSSPDHHQRLQEACQRFLLQSPKAPTRIWLEFEKEEEGEEKEEEEEEKEEEEAEAELEGPSKSGWRQKQRRRRAEAEAEAGLRCDDRPTSYDDRPTSDELRRLSLASDLLRQIQQQVISQIKRRIIHHDPWYSSSIWDEEERFDLS</sequence>
<dbReference type="Pfam" id="PF06298">
    <property type="entry name" value="PsbY"/>
    <property type="match status" value="2"/>
</dbReference>
<evidence type="ECO:0000256" key="1">
    <source>
        <dbReference type="ARBA" id="ARBA00004370"/>
    </source>
</evidence>
<dbReference type="GO" id="GO:0045454">
    <property type="term" value="P:cell redox homeostasis"/>
    <property type="evidence" value="ECO:0007669"/>
    <property type="project" value="TreeGrafter"/>
</dbReference>
<dbReference type="PANTHER" id="PTHR34790:SF1">
    <property type="entry name" value="PHOTOSYSTEM II CORE COMPLEX PROTEINS PSBY, CHLOROPLASTIC"/>
    <property type="match status" value="1"/>
</dbReference>
<gene>
    <name evidence="10" type="ORF">TEA_026979</name>
</gene>
<evidence type="ECO:0000313" key="11">
    <source>
        <dbReference type="Proteomes" id="UP000306102"/>
    </source>
</evidence>
<accession>A0A4S4F1A2</accession>
<reference evidence="10 11" key="1">
    <citation type="journal article" date="2018" name="Proc. Natl. Acad. Sci. U.S.A.">
        <title>Draft genome sequence of Camellia sinensis var. sinensis provides insights into the evolution of the tea genome and tea quality.</title>
        <authorList>
            <person name="Wei C."/>
            <person name="Yang H."/>
            <person name="Wang S."/>
            <person name="Zhao J."/>
            <person name="Liu C."/>
            <person name="Gao L."/>
            <person name="Xia E."/>
            <person name="Lu Y."/>
            <person name="Tai Y."/>
            <person name="She G."/>
            <person name="Sun J."/>
            <person name="Cao H."/>
            <person name="Tong W."/>
            <person name="Gao Q."/>
            <person name="Li Y."/>
            <person name="Deng W."/>
            <person name="Jiang X."/>
            <person name="Wang W."/>
            <person name="Chen Q."/>
            <person name="Zhang S."/>
            <person name="Li H."/>
            <person name="Wu J."/>
            <person name="Wang P."/>
            <person name="Li P."/>
            <person name="Shi C."/>
            <person name="Zheng F."/>
            <person name="Jian J."/>
            <person name="Huang B."/>
            <person name="Shan D."/>
            <person name="Shi M."/>
            <person name="Fang C."/>
            <person name="Yue Y."/>
            <person name="Li F."/>
            <person name="Li D."/>
            <person name="Wei S."/>
            <person name="Han B."/>
            <person name="Jiang C."/>
            <person name="Yin Y."/>
            <person name="Xia T."/>
            <person name="Zhang Z."/>
            <person name="Bennetzen J.L."/>
            <person name="Zhao S."/>
            <person name="Wan X."/>
        </authorList>
    </citation>
    <scope>NUCLEOTIDE SEQUENCE [LARGE SCALE GENOMIC DNA]</scope>
    <source>
        <strain evidence="11">cv. Shuchazao</strain>
        <tissue evidence="10">Leaf</tissue>
    </source>
</reference>
<dbReference type="HAMAP" id="MF_00717">
    <property type="entry name" value="PSII_PsbY"/>
    <property type="match status" value="1"/>
</dbReference>
<keyword evidence="3 9" id="KW-0812">Transmembrane</keyword>
<dbReference type="GO" id="GO:0009523">
    <property type="term" value="C:photosystem II"/>
    <property type="evidence" value="ECO:0007669"/>
    <property type="project" value="UniProtKB-KW"/>
</dbReference>
<dbReference type="STRING" id="542762.A0A4S4F1A2"/>
<evidence type="ECO:0000256" key="9">
    <source>
        <dbReference type="SAM" id="Phobius"/>
    </source>
</evidence>
<keyword evidence="4 9" id="KW-1133">Transmembrane helix</keyword>
<evidence type="ECO:0000256" key="2">
    <source>
        <dbReference type="ARBA" id="ARBA00022531"/>
    </source>
</evidence>
<dbReference type="Proteomes" id="UP000306102">
    <property type="component" value="Unassembled WGS sequence"/>
</dbReference>
<evidence type="ECO:0000256" key="6">
    <source>
        <dbReference type="ARBA" id="ARBA00023136"/>
    </source>
</evidence>
<keyword evidence="6 9" id="KW-0472">Membrane</keyword>
<evidence type="ECO:0000313" key="10">
    <source>
        <dbReference type="EMBL" id="THG22932.1"/>
    </source>
</evidence>
<keyword evidence="7" id="KW-0604">Photosystem II</keyword>
<keyword evidence="11" id="KW-1185">Reference proteome</keyword>
<feature type="transmembrane region" description="Helical" evidence="9">
    <location>
        <begin position="124"/>
        <end position="144"/>
    </location>
</feature>
<keyword evidence="5" id="KW-0793">Thylakoid</keyword>
<dbReference type="GO" id="GO:0030145">
    <property type="term" value="F:manganese ion binding"/>
    <property type="evidence" value="ECO:0007669"/>
    <property type="project" value="InterPro"/>
</dbReference>
<dbReference type="AlphaFoldDB" id="A0A4S4F1A2"/>